<feature type="compositionally biased region" description="Basic and acidic residues" evidence="1">
    <location>
        <begin position="264"/>
        <end position="273"/>
    </location>
</feature>
<dbReference type="AlphaFoldDB" id="A0A420YH00"/>
<comment type="caution">
    <text evidence="2">The sequence shown here is derived from an EMBL/GenBank/DDBJ whole genome shotgun (WGS) entry which is preliminary data.</text>
</comment>
<name>A0A420YH00_9PEZI</name>
<organism evidence="2 3">
    <name type="scientific">Coniochaeta pulveracea</name>
    <dbReference type="NCBI Taxonomy" id="177199"/>
    <lineage>
        <taxon>Eukaryota</taxon>
        <taxon>Fungi</taxon>
        <taxon>Dikarya</taxon>
        <taxon>Ascomycota</taxon>
        <taxon>Pezizomycotina</taxon>
        <taxon>Sordariomycetes</taxon>
        <taxon>Sordariomycetidae</taxon>
        <taxon>Coniochaetales</taxon>
        <taxon>Coniochaetaceae</taxon>
        <taxon>Coniochaeta</taxon>
    </lineage>
</organism>
<dbReference type="InterPro" id="IPR049756">
    <property type="entry name" value="PlcA-like_dom"/>
</dbReference>
<accession>A0A420YH00</accession>
<evidence type="ECO:0000313" key="2">
    <source>
        <dbReference type="EMBL" id="RKU47132.1"/>
    </source>
</evidence>
<proteinExistence type="predicted"/>
<evidence type="ECO:0000313" key="3">
    <source>
        <dbReference type="Proteomes" id="UP000275385"/>
    </source>
</evidence>
<protein>
    <submittedName>
        <fullName evidence="2">Uncharacterized protein</fullName>
    </submittedName>
</protein>
<feature type="region of interest" description="Disordered" evidence="1">
    <location>
        <begin position="252"/>
        <end position="330"/>
    </location>
</feature>
<keyword evidence="3" id="KW-1185">Reference proteome</keyword>
<evidence type="ECO:0000256" key="1">
    <source>
        <dbReference type="SAM" id="MobiDB-lite"/>
    </source>
</evidence>
<feature type="compositionally biased region" description="Polar residues" evidence="1">
    <location>
        <begin position="290"/>
        <end position="301"/>
    </location>
</feature>
<gene>
    <name evidence="2" type="ORF">DL546_005527</name>
</gene>
<dbReference type="EMBL" id="QVQW01000010">
    <property type="protein sequence ID" value="RKU47132.1"/>
    <property type="molecule type" value="Genomic_DNA"/>
</dbReference>
<sequence>MAATSADTQRIRELLAQLSHHCTPSAAPPSQQHSTSKARELAGDNILYEPHGQDPDSCNGVKLTYGEINGLAGDLFGTDKPICMGNDQADREQRFRDAYETLAGPGSDAKYLIGKLSDEVKSLEEAAKNHATFTENFEPTAWYKLWWATRSRENVPSFLELGKINADHFGDDAGTAYNVGHRVALQHAAQGSTRANPNLAHDERKQFLETAYTMNAFADHFLEDRFASGHLRTPRRHLMGGTGKNLCAKMMHDEDNNSGLSVRSPDRSDEWKVYGDGQSTSGRKRDRRQAVSQSTERFSQGGTPGMAFRRCPSFRQRILGLGPRTDPGIS</sequence>
<dbReference type="OrthoDB" id="4330301at2759"/>
<dbReference type="STRING" id="177199.A0A420YH00"/>
<reference evidence="2 3" key="1">
    <citation type="submission" date="2018-08" db="EMBL/GenBank/DDBJ databases">
        <title>Draft genome of the lignicolous fungus Coniochaeta pulveracea.</title>
        <authorList>
            <person name="Borstlap C.J."/>
            <person name="De Witt R.N."/>
            <person name="Botha A."/>
            <person name="Volschenk H."/>
        </authorList>
    </citation>
    <scope>NUCLEOTIDE SEQUENCE [LARGE SCALE GENOMIC DNA]</scope>
    <source>
        <strain evidence="2 3">CAB683</strain>
    </source>
</reference>
<dbReference type="CDD" id="cd22893">
    <property type="entry name" value="PlcA-like"/>
    <property type="match status" value="1"/>
</dbReference>
<dbReference type="Proteomes" id="UP000275385">
    <property type="component" value="Unassembled WGS sequence"/>
</dbReference>